<reference evidence="2" key="2">
    <citation type="submission" date="2019-06" db="EMBL/GenBank/DDBJ databases">
        <title>Genomics analysis of Aphanomyces spp. identifies a new class of oomycete effector associated with host adaptation.</title>
        <authorList>
            <person name="Gaulin E."/>
        </authorList>
    </citation>
    <scope>NUCLEOTIDE SEQUENCE</scope>
    <source>
        <strain evidence="2">CBS 578.67</strain>
    </source>
</reference>
<sequence length="445" mass="49656">MQSNEVHDAETEVFLHDLQFLIATDEQIQDDFSHLCELLADSDASETTDPTPSEVPFTLECLQTMPHSTTADRPTAPLKPTGVSKGGSRNAFQYRQRQEIMALKTQVEGLKAQLASASQDKTSALMSRKRDASPWEMAARDELLERNRAVAENKHLKDMLVEQATFVEQMQHLFVKKPRLMAASTDPKSHAWHEYKLAAQKSLRAASIHAIADRQLRRLQHAFIQANLFQSAQADGGDAAPRILSDGSVLMEFKRKLILPIPMSICGAAVWRIMKTYAPVATDAHYTSEAIDDRTVYQTFSQHVGGLTLHSNAVRKYYHEPSRQVVLWRNVLEDVLVPHMSRGAVSNEWGWVVAEPLNPSVTALTCLVQVVAADVGRDRDAVVAELNQGIARYGFRFRGHEDPAVEMQNPVMAAFMESGKRFQTALKDGMAQAIAEYHHARSSTT</sequence>
<evidence type="ECO:0000256" key="1">
    <source>
        <dbReference type="SAM" id="MobiDB-lite"/>
    </source>
</evidence>
<organism evidence="3 4">
    <name type="scientific">Aphanomyces stellatus</name>
    <dbReference type="NCBI Taxonomy" id="120398"/>
    <lineage>
        <taxon>Eukaryota</taxon>
        <taxon>Sar</taxon>
        <taxon>Stramenopiles</taxon>
        <taxon>Oomycota</taxon>
        <taxon>Saprolegniomycetes</taxon>
        <taxon>Saprolegniales</taxon>
        <taxon>Verrucalvaceae</taxon>
        <taxon>Aphanomyces</taxon>
    </lineage>
</organism>
<dbReference type="EMBL" id="CAADRA010006673">
    <property type="protein sequence ID" value="VFT96323.1"/>
    <property type="molecule type" value="Genomic_DNA"/>
</dbReference>
<dbReference type="OrthoDB" id="67055at2759"/>
<protein>
    <submittedName>
        <fullName evidence="3">Aste57867_19623 protein</fullName>
    </submittedName>
</protein>
<keyword evidence="4" id="KW-1185">Reference proteome</keyword>
<name>A0A485LEJ4_9STRA</name>
<proteinExistence type="predicted"/>
<evidence type="ECO:0000313" key="3">
    <source>
        <dbReference type="EMBL" id="VFT96323.1"/>
    </source>
</evidence>
<feature type="region of interest" description="Disordered" evidence="1">
    <location>
        <begin position="66"/>
        <end position="89"/>
    </location>
</feature>
<dbReference type="Proteomes" id="UP000332933">
    <property type="component" value="Unassembled WGS sequence"/>
</dbReference>
<reference evidence="3 4" key="1">
    <citation type="submission" date="2019-03" db="EMBL/GenBank/DDBJ databases">
        <authorList>
            <person name="Gaulin E."/>
            <person name="Dumas B."/>
        </authorList>
    </citation>
    <scope>NUCLEOTIDE SEQUENCE [LARGE SCALE GENOMIC DNA]</scope>
    <source>
        <strain evidence="3">CBS 568.67</strain>
    </source>
</reference>
<dbReference type="EMBL" id="VJMH01006651">
    <property type="protein sequence ID" value="KAF0688801.1"/>
    <property type="molecule type" value="Genomic_DNA"/>
</dbReference>
<evidence type="ECO:0000313" key="4">
    <source>
        <dbReference type="Proteomes" id="UP000332933"/>
    </source>
</evidence>
<evidence type="ECO:0000313" key="2">
    <source>
        <dbReference type="EMBL" id="KAF0688801.1"/>
    </source>
</evidence>
<dbReference type="AlphaFoldDB" id="A0A485LEJ4"/>
<accession>A0A485LEJ4</accession>
<gene>
    <name evidence="3" type="primary">Aste57867_19623</name>
    <name evidence="2" type="ORF">As57867_019558</name>
    <name evidence="3" type="ORF">ASTE57867_19623</name>
</gene>